<keyword evidence="4" id="KW-0963">Cytoplasm</keyword>
<evidence type="ECO:0000256" key="9">
    <source>
        <dbReference type="ARBA" id="ARBA00023723"/>
    </source>
</evidence>
<dbReference type="Gene3D" id="1.25.40.10">
    <property type="entry name" value="Tetratricopeptide repeat domain"/>
    <property type="match status" value="6"/>
</dbReference>
<reference evidence="23" key="1">
    <citation type="submission" date="2022-07" db="EMBL/GenBank/DDBJ databases">
        <title>Chromosome-level genome of Muraenolepis orangiensis.</title>
        <authorList>
            <person name="Kim J."/>
        </authorList>
    </citation>
    <scope>NUCLEOTIDE SEQUENCE</scope>
    <source>
        <strain evidence="23">KU_S4_2022</strain>
        <tissue evidence="23">Muscle</tissue>
    </source>
</reference>
<dbReference type="InterPro" id="IPR001666">
    <property type="entry name" value="PI_transfer"/>
</dbReference>
<feature type="region of interest" description="Disordered" evidence="19">
    <location>
        <begin position="1675"/>
        <end position="1727"/>
    </location>
</feature>
<evidence type="ECO:0000256" key="19">
    <source>
        <dbReference type="SAM" id="MobiDB-lite"/>
    </source>
</evidence>
<dbReference type="Pfam" id="PF09797">
    <property type="entry name" value="NatB_MDM20"/>
    <property type="match status" value="1"/>
</dbReference>
<dbReference type="InterPro" id="IPR011990">
    <property type="entry name" value="TPR-like_helical_dom_sf"/>
</dbReference>
<comment type="subunit">
    <text evidence="12">Component of the N-terminal acetyltransferase B (NatB) complex which is composed of NAA20 and NAA25.</text>
</comment>
<evidence type="ECO:0000259" key="22">
    <source>
        <dbReference type="Pfam" id="PF26117"/>
    </source>
</evidence>
<evidence type="ECO:0000256" key="18">
    <source>
        <dbReference type="PROSITE-ProRule" id="PRU00339"/>
    </source>
</evidence>
<dbReference type="PANTHER" id="PTHR10098">
    <property type="entry name" value="RAPSYN-RELATED"/>
    <property type="match status" value="1"/>
</dbReference>
<evidence type="ECO:0000256" key="14">
    <source>
        <dbReference type="ARBA" id="ARBA00073376"/>
    </source>
</evidence>
<comment type="subcellular location">
    <subcellularLocation>
        <location evidence="1">Cytoplasm</location>
    </subcellularLocation>
</comment>
<evidence type="ECO:0000313" key="24">
    <source>
        <dbReference type="Proteomes" id="UP001148018"/>
    </source>
</evidence>
<evidence type="ECO:0000256" key="10">
    <source>
        <dbReference type="ARBA" id="ARBA00024146"/>
    </source>
</evidence>
<evidence type="ECO:0000256" key="6">
    <source>
        <dbReference type="ARBA" id="ARBA00022803"/>
    </source>
</evidence>
<feature type="compositionally biased region" description="Low complexity" evidence="19">
    <location>
        <begin position="1682"/>
        <end position="1694"/>
    </location>
</feature>
<evidence type="ECO:0000256" key="7">
    <source>
        <dbReference type="ARBA" id="ARBA00022990"/>
    </source>
</evidence>
<dbReference type="InterPro" id="IPR058900">
    <property type="entry name" value="TTC28_C"/>
</dbReference>
<feature type="compositionally biased region" description="Polar residues" evidence="19">
    <location>
        <begin position="1853"/>
        <end position="1862"/>
    </location>
</feature>
<dbReference type="Pfam" id="PF13424">
    <property type="entry name" value="TPR_12"/>
    <property type="match status" value="5"/>
</dbReference>
<evidence type="ECO:0000259" key="21">
    <source>
        <dbReference type="Pfam" id="PF12770"/>
    </source>
</evidence>
<feature type="repeat" description="TPR" evidence="18">
    <location>
        <begin position="252"/>
        <end position="285"/>
    </location>
</feature>
<comment type="similarity">
    <text evidence="2">Belongs to the MDM20/NAA25 family.</text>
</comment>
<evidence type="ECO:0000256" key="1">
    <source>
        <dbReference type="ARBA" id="ARBA00004496"/>
    </source>
</evidence>
<dbReference type="Pfam" id="PF02121">
    <property type="entry name" value="IP_trans"/>
    <property type="match status" value="1"/>
</dbReference>
<keyword evidence="24" id="KW-1185">Reference proteome</keyword>
<dbReference type="Gene3D" id="3.30.530.20">
    <property type="match status" value="1"/>
</dbReference>
<dbReference type="Pfam" id="PF13176">
    <property type="entry name" value="TPR_7"/>
    <property type="match status" value="3"/>
</dbReference>
<evidence type="ECO:0000256" key="12">
    <source>
        <dbReference type="ARBA" id="ARBA00038748"/>
    </source>
</evidence>
<keyword evidence="6 18" id="KW-0802">TPR repeat</keyword>
<dbReference type="FunFam" id="3.30.530.20:FF:000004">
    <property type="entry name" value="Phosphatidylinositol transfer protein alpha isoform"/>
    <property type="match status" value="1"/>
</dbReference>
<evidence type="ECO:0000256" key="8">
    <source>
        <dbReference type="ARBA" id="ARBA00023121"/>
    </source>
</evidence>
<feature type="compositionally biased region" description="Basic and acidic residues" evidence="19">
    <location>
        <begin position="1945"/>
        <end position="1955"/>
    </location>
</feature>
<keyword evidence="3" id="KW-0813">Transport</keyword>
<dbReference type="GO" id="GO:0008289">
    <property type="term" value="F:lipid binding"/>
    <property type="evidence" value="ECO:0007669"/>
    <property type="project" value="UniProtKB-KW"/>
</dbReference>
<dbReference type="SUPFAM" id="SSF55961">
    <property type="entry name" value="Bet v1-like"/>
    <property type="match status" value="1"/>
</dbReference>
<dbReference type="Proteomes" id="UP001148018">
    <property type="component" value="Unassembled WGS sequence"/>
</dbReference>
<dbReference type="FunFam" id="1.25.40.10:FF:000096">
    <property type="entry name" value="Tetratricopeptide repeat domain 28"/>
    <property type="match status" value="1"/>
</dbReference>
<dbReference type="CDD" id="cd08888">
    <property type="entry name" value="SRPBCC_PITPNA-B_like"/>
    <property type="match status" value="1"/>
</dbReference>
<keyword evidence="5" id="KW-0677">Repeat</keyword>
<comment type="catalytic activity">
    <reaction evidence="9">
        <text>a 1,2-diacyl-sn-glycero-3-phosphocholine(in) = a 1,2-diacyl-sn-glycero-3-phosphocholine(out)</text>
        <dbReference type="Rhea" id="RHEA:38571"/>
        <dbReference type="ChEBI" id="CHEBI:57643"/>
    </reaction>
    <physiologicalReaction direction="left-to-right" evidence="9">
        <dbReference type="Rhea" id="RHEA:38572"/>
    </physiologicalReaction>
</comment>
<dbReference type="InterPro" id="IPR019183">
    <property type="entry name" value="NAA25_NatB_aux_su"/>
</dbReference>
<dbReference type="SUPFAM" id="SSF48452">
    <property type="entry name" value="TPR-like"/>
    <property type="match status" value="6"/>
</dbReference>
<dbReference type="FunFam" id="1.25.40.1040:FF:000004">
    <property type="entry name" value="N-alpha-acetyltransferase 25, NatB auxiliary subunit"/>
    <property type="match status" value="1"/>
</dbReference>
<feature type="compositionally biased region" description="Polar residues" evidence="19">
    <location>
        <begin position="1959"/>
        <end position="1978"/>
    </location>
</feature>
<evidence type="ECO:0000259" key="20">
    <source>
        <dbReference type="Pfam" id="PF02121"/>
    </source>
</evidence>
<dbReference type="InterPro" id="IPR055261">
    <property type="entry name" value="PI_transfer_N"/>
</dbReference>
<dbReference type="InterPro" id="IPR019734">
    <property type="entry name" value="TPR_rpt"/>
</dbReference>
<sequence>GVALQYLGRHADALAAFASGLAQDPKSLQLLVGMVEAAMKSPLRDSIEATYQKLQKMKLDKSPFVVVSVIGQELVSQGAYGASVVVLESGLKIGTCSLKLRGSVFSALSSAYWSLGNSEKSVAYMQQDLEVAKTLGDQCGECRVHGNLGSAFFSKGNYREALTNHRNQLAASGALSSLGHVYTSIGDYPNALASHKQCVLLARQSQCRLTEARQLGNVGAVYTALGDFPNALQCHEQHLDVAKTLGNRREEARAYSNLGSAYHSQRDFDKAVSYHTRVLELSQELDERAFEMRAYAGLGHAARCMQDLTRAGEYHQHQLDIAQELEDRPAQGRASSNLGIIHQMRGEYDKALELHKTHLALAQELGDYAAQGRAYGNMGNAHNALGLHEQAASTHGNLAVAYQALGAHDQALQHYLHHLSIARDLGDTQTNLGNFHSCRGEYAQALPYYQQYLSLSPGLQDLETAGKIFHNQGYAYFCLGQYRDAVSCYEQDLGLAKDLQDKLAQAKAYCNLGLAHKALGEYSKAEECQRYLLSLAQALENPQAAFRALGNLGDVCVCRGDLPAATRFFQQQLQLAQKHKDQKMEADAYSALGSSHRLLRQMDAALSFHSQELTLRRDLGDQQGECQALGHLAAVHMTLGDYATTLQCYEAQLVLAQGLRDARLEARVHGNMGITKLNMGLFEEAIGYFEQQLAMLQQLSGAEGVLDRGRAFGSLADCYDALGDYEEAIQYYEKYLSVAQSLVHVQDQEKAYRGLGNAHRSMGNLQQALVCFEKRLVVAHELGGDGGGKAQAYGELGTLHSQLGNYEQALSCLEHQLNIAHTAGWHQRALDIAEQIGCGRGQGRAYGDLGLTYEALGNFERAVFYQEQHLSVAAQTNDLVAKTLAYGSLGRTHHALQNFAQAVMYLQEVQDVLYRASLLFETVRHETQPSSENKISLLDLQTSTYQALQRVLALAIAERGRPRAFVDLLMEHQKCGELAVTSDPYTAVSVEQMLDVVSRQRAVVLYYSLAGGFLYSWLLSPGKGIIKFHQVYLGESGGDRSEFREGGASAIGGGVSGSGQSLEQYISNAREALGGLMSSGSSVGRHRELVLVLEGELYLIPFALLKGSSSNEYLYERFSLISVPSLSHLGAAVKPLRSGASLSCSDGGSLAAVVGAPLLPSNVMDRWLWGPLPSAQDEALWLGEQLGSAPLTGASATKERAVALLKQAQCVHFATHVSWKLAALVLAPGQDSSGRGRQALCGGAGEAEGKGPISSSSSPDRRGPAGDTGSEDGESVLSDGESVADSPPLQDFLLTAADILNLSLNVKMFPESSSRVTADGVVGLTRALLAAGVQCVCVSLWPVAAAASKLFTQAFYAALLNGTRASAALTEAMKSVQSSPLFSHPTHWAGYMLIGCDVKLNSPKSMIGQALTEILQCPDRARDALRVLLHLVEKSLQRIQSGQCWQALLSAVGFRSDGVGGLPAATAAAVFFPTVDPGNRLQQCSVTLQALLGLPPSALLALCKLVTESESGEQLISKLHQVLVQLQSGDKDQDFSLVPIQVSISVQLWRLPGCHEFLAALGFDLCEVGQEEVVLKTGKQASRRTMHFALNSLLGFFDASELPKRQSMDSSSSLESLSSSQCASSSQPLSLGCYQPQPVYPDTLSCDAISVYSLSSLASSLSFLSRPEPAGMKAPATAVKISTSPKPVPSLSSPLRKGKVCSSESDQSSTETDSTIKSQEERVPTTLLDPQELAQKILKETQSHLEAVDNLQKLSGPRGPACVRPEGKRAARGGSLSSPASAPSSPSLTPTGGGGGRRFCPSVTSAFSRPSSQASLRACSSPLSPMSAPHPGTQQVQRRRSETAASRWRASDASPSCSSVDLSISPVSGVSSPVGGAPSPAVSRSTGSLSASSSPRQRHRHLKTFWANVSQPSEGPRPERVLPGAGGSRMSTVQRDVLGLLHLSPRHECTGERAPGKQASEQGWKSETEPSTLATSRSAVRKSNETGSTGNSGPGNLHSENGRVVLPVSVEEYQVGQLYSVAEASKNETGGGEGIEVLKNEPYETEDGEKGQFTHKIYHLKSKVPSFVKMIAPEGALTFHEKAWNAYPYCRTIVTNEYMKDDFMIKIETWHKPDMGTLENVHDWNDIDWKEVEVVPVDIANREAVAAGDYKPEEDPAVFHSEKTGRGPLTPDWKNELKADCPSMCAYKLVTVKFKWWGLATKVENFIHRQERRIFTNFHRQLFCWIDNWIELTMEDIRRMEEETQRELEEVNPTMAARGHVQDPNDRRLRPIYDYLDNGNNKMAIQQADKLLKKHKDLHCAKVLKAIGLQRTGKQDEAFILAQEVATLEPTDDNSLQALTILYREMHRPELVTKLYEAAVKKVPLSEEYHSHLFMAYARVGEYKKMQQAGMALYKIVPKNPYYFWSVMSLVMQAISAQDEKLAQIMFLPLAERMVEKMVKEEKIEAEAEVQLYYMILERLGKCEEALEVIRGPLGGRCVCACMRACVCGHYSNMSTATYESYYATLRVCVCLPVEKLTSELQSRENKCMVLYQRLQRWPEGNALANKLLLKNPDDWQFYSFYFDSLFHLIDQSWSPPEEGEHCPEGAVHYTVAEVMAFVEDRVKAEDEKTTRLLRGPYLARLDLIHRLRERGCPEEAQLGEPLELMMQFFSQFGDKPCCITDLKLYLHLLSPDQHLKFINGLGEVVPLGGECEEGESHCVFPEDTKALQRHLCACQLSRALGLQHSLGTEGKLRVIRDLKAHYHHGLKFGETALKTELQFSDMYCLMAAHVYVDLWKETGEEAMAWQCVGLLQEGLSHSPSNAQFKLLLLLVYCHLGAFEPVVDLYSSLDAKHVQHDTIGYLLTRYAESLGQFAAASQSCNFTLRFFHSNQKDTSEYIIQAYKYGAFQKIPEFIALRSRLDQSLHFAQVRTERMLVLSLEETVKSMSLSPEEDDIPWDTLRDNRDLTVLTSWDPKDRSLSEEHRHASMEEECLWLRMRSLTLRLLAALTTLGHAHQQQNSLANTSENGVGDKATVAADLFSQLEQTLQKATCMSVKRPQYPFLGPPATRLAAALACGSCQCQTSALQLTVHLQELETMGLENLVFFLETMCVVLWVASHCAKPAVVGGFQALTAGLQEVLSQVLELIKEQETGLTALKLASLTLEPHTQEEEGFIRAGMDKVQSSYLRSLQEMGDLLKRRAETLKTLKI</sequence>
<organism evidence="23 24">
    <name type="scientific">Muraenolepis orangiensis</name>
    <name type="common">Patagonian moray cod</name>
    <dbReference type="NCBI Taxonomy" id="630683"/>
    <lineage>
        <taxon>Eukaryota</taxon>
        <taxon>Metazoa</taxon>
        <taxon>Chordata</taxon>
        <taxon>Craniata</taxon>
        <taxon>Vertebrata</taxon>
        <taxon>Euteleostomi</taxon>
        <taxon>Actinopterygii</taxon>
        <taxon>Neopterygii</taxon>
        <taxon>Teleostei</taxon>
        <taxon>Neoteleostei</taxon>
        <taxon>Acanthomorphata</taxon>
        <taxon>Zeiogadaria</taxon>
        <taxon>Gadariae</taxon>
        <taxon>Gadiformes</taxon>
        <taxon>Muraenolepidoidei</taxon>
        <taxon>Muraenolepididae</taxon>
        <taxon>Muraenolepis</taxon>
    </lineage>
</organism>
<feature type="region of interest" description="Disordered" evidence="19">
    <location>
        <begin position="1945"/>
        <end position="2001"/>
    </location>
</feature>
<dbReference type="GO" id="GO:0005737">
    <property type="term" value="C:cytoplasm"/>
    <property type="evidence" value="ECO:0007669"/>
    <property type="project" value="UniProtKB-SubCell"/>
</dbReference>
<evidence type="ECO:0000313" key="23">
    <source>
        <dbReference type="EMBL" id="KAJ3605448.1"/>
    </source>
</evidence>
<evidence type="ECO:0000256" key="3">
    <source>
        <dbReference type="ARBA" id="ARBA00022448"/>
    </source>
</evidence>
<protein>
    <recommendedName>
        <fullName evidence="14">N-alpha-acetyltransferase 25, NatB auxiliary subunit</fullName>
    </recommendedName>
    <alternativeName>
        <fullName evidence="17">Mitochondrial distribution and morphology protein 20</fullName>
    </alternativeName>
    <alternativeName>
        <fullName evidence="16">N-terminal acetyltransferase B complex subunit MDM20</fullName>
    </alternativeName>
    <alternativeName>
        <fullName evidence="15">N-terminal acetyltransferase B complex subunit NAA25</fullName>
    </alternativeName>
</protein>
<feature type="compositionally biased region" description="Low complexity" evidence="19">
    <location>
        <begin position="1772"/>
        <end position="1790"/>
    </location>
</feature>
<dbReference type="FunFam" id="1.25.40.10:FF:000040">
    <property type="entry name" value="Tetratricopeptide repeat domain 28"/>
    <property type="match status" value="1"/>
</dbReference>
<keyword evidence="8" id="KW-0446">Lipid-binding</keyword>
<dbReference type="PROSITE" id="PS50005">
    <property type="entry name" value="TPR"/>
    <property type="match status" value="4"/>
</dbReference>
<dbReference type="PRINTS" id="PR00391">
    <property type="entry name" value="PITRANSFER"/>
</dbReference>
<dbReference type="Pfam" id="PF13181">
    <property type="entry name" value="TPR_8"/>
    <property type="match status" value="2"/>
</dbReference>
<dbReference type="InterPro" id="IPR023393">
    <property type="entry name" value="START-like_dom_sf"/>
</dbReference>
<feature type="compositionally biased region" description="Low complexity" evidence="19">
    <location>
        <begin position="1702"/>
        <end position="1715"/>
    </location>
</feature>
<dbReference type="EMBL" id="JANIIK010000043">
    <property type="protein sequence ID" value="KAJ3605448.1"/>
    <property type="molecule type" value="Genomic_DNA"/>
</dbReference>
<comment type="function">
    <text evidence="13">Non-catalytic subunit of the NatB complex which catalyzes acetylation of the N-terminal methionine residues of peptides beginning with Met-Asp, Met-Glu, Met-Asn and Met-Gln. May play a role in normal cell-cycle progression.</text>
</comment>
<dbReference type="OrthoDB" id="626167at2759"/>
<feature type="domain" description="CHAT" evidence="21">
    <location>
        <begin position="1085"/>
        <end position="1395"/>
    </location>
</feature>
<comment type="catalytic activity">
    <reaction evidence="10">
        <text>a 1,2-diacyl-sn-glycero-3-phospho-(1D-myo-inositol)(in) = a 1,2-diacyl-sn-glycero-3-phospho-(1D-myo-inositol)(out)</text>
        <dbReference type="Rhea" id="RHEA:38691"/>
        <dbReference type="ChEBI" id="CHEBI:57880"/>
    </reaction>
    <physiologicalReaction direction="left-to-right" evidence="10">
        <dbReference type="Rhea" id="RHEA:38692"/>
    </physiologicalReaction>
</comment>
<evidence type="ECO:0000256" key="13">
    <source>
        <dbReference type="ARBA" id="ARBA00057542"/>
    </source>
</evidence>
<dbReference type="GO" id="GO:0005548">
    <property type="term" value="F:phospholipid transporter activity"/>
    <property type="evidence" value="ECO:0007669"/>
    <property type="project" value="InterPro"/>
</dbReference>
<evidence type="ECO:0000256" key="16">
    <source>
        <dbReference type="ARBA" id="ARBA00079375"/>
    </source>
</evidence>
<proteinExistence type="inferred from homology"/>
<feature type="compositionally biased region" description="Low complexity" evidence="19">
    <location>
        <begin position="1865"/>
        <end position="1894"/>
    </location>
</feature>
<name>A0A9Q0EH19_9TELE</name>
<dbReference type="PANTHER" id="PTHR10098:SF108">
    <property type="entry name" value="TETRATRICOPEPTIDE REPEAT PROTEIN 28"/>
    <property type="match status" value="1"/>
</dbReference>
<evidence type="ECO:0000256" key="2">
    <source>
        <dbReference type="ARBA" id="ARBA00006298"/>
    </source>
</evidence>
<feature type="repeat" description="TPR" evidence="18">
    <location>
        <begin position="709"/>
        <end position="742"/>
    </location>
</feature>
<evidence type="ECO:0000256" key="5">
    <source>
        <dbReference type="ARBA" id="ARBA00022737"/>
    </source>
</evidence>
<feature type="repeat" description="TPR" evidence="18">
    <location>
        <begin position="790"/>
        <end position="823"/>
    </location>
</feature>
<feature type="region of interest" description="Disordered" evidence="19">
    <location>
        <begin position="1748"/>
        <end position="1929"/>
    </location>
</feature>
<feature type="domain" description="Phosphatidylinositol transfer protein N-terminal" evidence="20">
    <location>
        <begin position="2003"/>
        <end position="2245"/>
    </location>
</feature>
<feature type="non-terminal residue" evidence="23">
    <location>
        <position position="3189"/>
    </location>
</feature>
<evidence type="ECO:0000256" key="11">
    <source>
        <dbReference type="ARBA" id="ARBA00038104"/>
    </source>
</evidence>
<keyword evidence="7" id="KW-0007">Acetylation</keyword>
<feature type="repeat" description="TPR" evidence="18">
    <location>
        <begin position="426"/>
        <end position="459"/>
    </location>
</feature>
<dbReference type="SMART" id="SM00028">
    <property type="entry name" value="TPR"/>
    <property type="match status" value="19"/>
</dbReference>
<feature type="domain" description="TTC28 C-terminal" evidence="22">
    <location>
        <begin position="1494"/>
        <end position="1601"/>
    </location>
</feature>
<dbReference type="PROSITE" id="PS50293">
    <property type="entry name" value="TPR_REGION"/>
    <property type="match status" value="1"/>
</dbReference>
<comment type="caution">
    <text evidence="23">The sequence shown here is derived from an EMBL/GenBank/DDBJ whole genome shotgun (WGS) entry which is preliminary data.</text>
</comment>
<gene>
    <name evidence="23" type="ORF">NHX12_027495</name>
</gene>
<evidence type="ECO:0000256" key="17">
    <source>
        <dbReference type="ARBA" id="ARBA00081844"/>
    </source>
</evidence>
<evidence type="ECO:0000256" key="15">
    <source>
        <dbReference type="ARBA" id="ARBA00076058"/>
    </source>
</evidence>
<evidence type="ECO:0000256" key="4">
    <source>
        <dbReference type="ARBA" id="ARBA00022490"/>
    </source>
</evidence>
<feature type="region of interest" description="Disordered" evidence="19">
    <location>
        <begin position="1231"/>
        <end position="1284"/>
    </location>
</feature>
<dbReference type="Pfam" id="PF26117">
    <property type="entry name" value="TTC28_C"/>
    <property type="match status" value="1"/>
</dbReference>
<dbReference type="InterPro" id="IPR024983">
    <property type="entry name" value="CHAT_dom"/>
</dbReference>
<accession>A0A9Q0EH19</accession>
<dbReference type="Pfam" id="PF12770">
    <property type="entry name" value="CHAT"/>
    <property type="match status" value="1"/>
</dbReference>
<feature type="compositionally biased region" description="Polar residues" evidence="19">
    <location>
        <begin position="1802"/>
        <end position="1815"/>
    </location>
</feature>
<dbReference type="Gene3D" id="1.25.40.1040">
    <property type="match status" value="1"/>
</dbReference>
<comment type="similarity">
    <text evidence="11">Belongs to the PtdIns transfer protein family. PI transfer class I subfamily.</text>
</comment>